<evidence type="ECO:0000256" key="3">
    <source>
        <dbReference type="ARBA" id="ARBA00022448"/>
    </source>
</evidence>
<dbReference type="CDD" id="cd17356">
    <property type="entry name" value="MFS_HXT"/>
    <property type="match status" value="1"/>
</dbReference>
<dbReference type="GO" id="GO:0005351">
    <property type="term" value="F:carbohydrate:proton symporter activity"/>
    <property type="evidence" value="ECO:0007669"/>
    <property type="project" value="TreeGrafter"/>
</dbReference>
<feature type="transmembrane region" description="Helical" evidence="10">
    <location>
        <begin position="201"/>
        <end position="220"/>
    </location>
</feature>
<evidence type="ECO:0000256" key="4">
    <source>
        <dbReference type="ARBA" id="ARBA00022692"/>
    </source>
</evidence>
<dbReference type="PANTHER" id="PTHR48022:SF17">
    <property type="entry name" value="HEXOSE TRANSPORTER"/>
    <property type="match status" value="1"/>
</dbReference>
<dbReference type="PROSITE" id="PS00217">
    <property type="entry name" value="SUGAR_TRANSPORT_2"/>
    <property type="match status" value="1"/>
</dbReference>
<feature type="transmembrane region" description="Helical" evidence="10">
    <location>
        <begin position="60"/>
        <end position="78"/>
    </location>
</feature>
<evidence type="ECO:0000256" key="6">
    <source>
        <dbReference type="ARBA" id="ARBA00023136"/>
    </source>
</evidence>
<feature type="transmembrane region" description="Helical" evidence="10">
    <location>
        <begin position="142"/>
        <end position="161"/>
    </location>
</feature>
<comment type="caution">
    <text evidence="12">The sequence shown here is derived from an EMBL/GenBank/DDBJ whole genome shotgun (WGS) entry which is preliminary data.</text>
</comment>
<evidence type="ECO:0000256" key="7">
    <source>
        <dbReference type="ARBA" id="ARBA00023180"/>
    </source>
</evidence>
<dbReference type="InterPro" id="IPR003663">
    <property type="entry name" value="Sugar/inositol_transpt"/>
</dbReference>
<feature type="transmembrane region" description="Helical" evidence="10">
    <location>
        <begin position="427"/>
        <end position="451"/>
    </location>
</feature>
<comment type="similarity">
    <text evidence="2 8">Belongs to the major facilitator superfamily. Sugar transporter (TC 2.A.1.1) family.</text>
</comment>
<keyword evidence="3 8" id="KW-0813">Transport</keyword>
<dbReference type="PROSITE" id="PS00216">
    <property type="entry name" value="SUGAR_TRANSPORT_1"/>
    <property type="match status" value="2"/>
</dbReference>
<dbReference type="InterPro" id="IPR020846">
    <property type="entry name" value="MFS_dom"/>
</dbReference>
<feature type="domain" description="Major facilitator superfamily (MFS) profile" evidence="11">
    <location>
        <begin position="65"/>
        <end position="522"/>
    </location>
</feature>
<evidence type="ECO:0000313" key="12">
    <source>
        <dbReference type="EMBL" id="CAG8980944.1"/>
    </source>
</evidence>
<dbReference type="PRINTS" id="PR00171">
    <property type="entry name" value="SUGRTRNSPORT"/>
</dbReference>
<dbReference type="InterPro" id="IPR036259">
    <property type="entry name" value="MFS_trans_sf"/>
</dbReference>
<protein>
    <recommendedName>
        <fullName evidence="11">Major facilitator superfamily (MFS) profile domain-containing protein</fullName>
    </recommendedName>
</protein>
<keyword evidence="4 10" id="KW-0812">Transmembrane</keyword>
<feature type="transmembrane region" description="Helical" evidence="10">
    <location>
        <begin position="232"/>
        <end position="254"/>
    </location>
</feature>
<dbReference type="InterPro" id="IPR050360">
    <property type="entry name" value="MFS_Sugar_Transporters"/>
</dbReference>
<feature type="compositionally biased region" description="Basic and acidic residues" evidence="9">
    <location>
        <begin position="569"/>
        <end position="583"/>
    </location>
</feature>
<dbReference type="Gene3D" id="1.20.1250.20">
    <property type="entry name" value="MFS general substrate transporter like domains"/>
    <property type="match status" value="1"/>
</dbReference>
<evidence type="ECO:0000259" key="11">
    <source>
        <dbReference type="PROSITE" id="PS50850"/>
    </source>
</evidence>
<dbReference type="InterPro" id="IPR005828">
    <property type="entry name" value="MFS_sugar_transport-like"/>
</dbReference>
<keyword evidence="5 10" id="KW-1133">Transmembrane helix</keyword>
<comment type="subcellular location">
    <subcellularLocation>
        <location evidence="1">Membrane</location>
        <topology evidence="1">Multi-pass membrane protein</topology>
    </subcellularLocation>
</comment>
<dbReference type="SUPFAM" id="SSF103473">
    <property type="entry name" value="MFS general substrate transporter"/>
    <property type="match status" value="1"/>
</dbReference>
<feature type="region of interest" description="Disordered" evidence="9">
    <location>
        <begin position="560"/>
        <end position="583"/>
    </location>
</feature>
<evidence type="ECO:0000256" key="1">
    <source>
        <dbReference type="ARBA" id="ARBA00004141"/>
    </source>
</evidence>
<dbReference type="InterPro" id="IPR005829">
    <property type="entry name" value="Sugar_transporter_CS"/>
</dbReference>
<gene>
    <name evidence="12" type="ORF">HYALB_00003803</name>
</gene>
<dbReference type="Pfam" id="PF00083">
    <property type="entry name" value="Sugar_tr"/>
    <property type="match status" value="1"/>
</dbReference>
<dbReference type="GO" id="GO:0005886">
    <property type="term" value="C:plasma membrane"/>
    <property type="evidence" value="ECO:0007669"/>
    <property type="project" value="UniProtKB-ARBA"/>
</dbReference>
<feature type="transmembrane region" description="Helical" evidence="10">
    <location>
        <begin position="385"/>
        <end position="407"/>
    </location>
</feature>
<evidence type="ECO:0000256" key="5">
    <source>
        <dbReference type="ARBA" id="ARBA00022989"/>
    </source>
</evidence>
<feature type="transmembrane region" description="Helical" evidence="10">
    <location>
        <begin position="500"/>
        <end position="518"/>
    </location>
</feature>
<dbReference type="OrthoDB" id="5141738at2759"/>
<feature type="transmembrane region" description="Helical" evidence="10">
    <location>
        <begin position="116"/>
        <end position="135"/>
    </location>
</feature>
<evidence type="ECO:0000256" key="10">
    <source>
        <dbReference type="SAM" id="Phobius"/>
    </source>
</evidence>
<keyword evidence="6 10" id="KW-0472">Membrane</keyword>
<dbReference type="AlphaFoldDB" id="A0A9N9LTI6"/>
<proteinExistence type="inferred from homology"/>
<reference evidence="12" key="1">
    <citation type="submission" date="2021-07" db="EMBL/GenBank/DDBJ databases">
        <authorList>
            <person name="Durling M."/>
        </authorList>
    </citation>
    <scope>NUCLEOTIDE SEQUENCE</scope>
</reference>
<feature type="transmembrane region" description="Helical" evidence="10">
    <location>
        <begin position="167"/>
        <end position="189"/>
    </location>
</feature>
<name>A0A9N9LTI6_9HELO</name>
<sequence>MEPCRAPMLIRTASFPLLLFHVVPEHLIKSSDEGLPNFENPEDNMGISLKKPEGVPGRSWPAIAIGMFVAFGGILFGYDTGTIGGILAMDYWKRQFSTGYEVGGVPDITAAQTSEIVSILSAGTFFGALFAAPIADWIGRRWALIFSAGIVFNLGVILQTASTQIPMFVAGRFFAGLGVGLISALIPLYQSETAPKWIRGVIVGSYQLAITIGLLLAAVVDNATKDRADSGSYRIPIAVQFAWSLILVIGMLLLPETPRFLIKQGRMDRAILSLAKLRRLSGDHPAIREELDEVHANHEYEMRLGKSSYLDCFKGNIGKRLITGCCLQGLQQLTGVNFIFYYGTQYFQNSGIKNSFVITMITSAINVGSTVPGLYAIDKFGRRPLLLWGAVGMCVCQFLVAVLGTTTTGQNPTDGTTFALNLAAQKASIAFVCIYIFFFASTWGPIAWVVTGEIFPLKVRAKCLSMTTATNWLLNWAIAYSTPYLVKWGPGNANLQSKIFFIWFGCCFICIAFVYFMIYETKGLTLEQVDELYQEVTVASQSVGWKPTTTFREIGSSVAGQGGVVSEKTSAEKTEDVYQKDEA</sequence>
<dbReference type="PROSITE" id="PS50850">
    <property type="entry name" value="MFS"/>
    <property type="match status" value="1"/>
</dbReference>
<accession>A0A9N9LTI6</accession>
<evidence type="ECO:0000256" key="2">
    <source>
        <dbReference type="ARBA" id="ARBA00010992"/>
    </source>
</evidence>
<evidence type="ECO:0000256" key="8">
    <source>
        <dbReference type="RuleBase" id="RU003346"/>
    </source>
</evidence>
<organism evidence="12 13">
    <name type="scientific">Hymenoscyphus albidus</name>
    <dbReference type="NCBI Taxonomy" id="595503"/>
    <lineage>
        <taxon>Eukaryota</taxon>
        <taxon>Fungi</taxon>
        <taxon>Dikarya</taxon>
        <taxon>Ascomycota</taxon>
        <taxon>Pezizomycotina</taxon>
        <taxon>Leotiomycetes</taxon>
        <taxon>Helotiales</taxon>
        <taxon>Helotiaceae</taxon>
        <taxon>Hymenoscyphus</taxon>
    </lineage>
</organism>
<evidence type="ECO:0000313" key="13">
    <source>
        <dbReference type="Proteomes" id="UP000701801"/>
    </source>
</evidence>
<dbReference type="GO" id="GO:0010255">
    <property type="term" value="P:glucose mediated signaling pathway"/>
    <property type="evidence" value="ECO:0007669"/>
    <property type="project" value="UniProtKB-ARBA"/>
</dbReference>
<dbReference type="NCBIfam" id="TIGR00879">
    <property type="entry name" value="SP"/>
    <property type="match status" value="1"/>
</dbReference>
<keyword evidence="7" id="KW-0325">Glycoprotein</keyword>
<dbReference type="PANTHER" id="PTHR48022">
    <property type="entry name" value="PLASTIDIC GLUCOSE TRANSPORTER 4"/>
    <property type="match status" value="1"/>
</dbReference>
<dbReference type="EMBL" id="CAJVRM010000429">
    <property type="protein sequence ID" value="CAG8980944.1"/>
    <property type="molecule type" value="Genomic_DNA"/>
</dbReference>
<feature type="transmembrane region" description="Helical" evidence="10">
    <location>
        <begin position="463"/>
        <end position="480"/>
    </location>
</feature>
<keyword evidence="13" id="KW-1185">Reference proteome</keyword>
<dbReference type="FunFam" id="1.20.1250.20:FF:000115">
    <property type="entry name" value="High-affinity glucose transporter"/>
    <property type="match status" value="1"/>
</dbReference>
<dbReference type="GO" id="GO:0005536">
    <property type="term" value="F:D-glucose binding"/>
    <property type="evidence" value="ECO:0007669"/>
    <property type="project" value="UniProtKB-ARBA"/>
</dbReference>
<dbReference type="Proteomes" id="UP000701801">
    <property type="component" value="Unassembled WGS sequence"/>
</dbReference>
<evidence type="ECO:0000256" key="9">
    <source>
        <dbReference type="SAM" id="MobiDB-lite"/>
    </source>
</evidence>